<feature type="binding site" evidence="16">
    <location>
        <position position="183"/>
    </location>
    <ligand>
        <name>substrate</name>
    </ligand>
</feature>
<dbReference type="GO" id="GO:0004594">
    <property type="term" value="F:pantothenate kinase activity"/>
    <property type="evidence" value="ECO:0007669"/>
    <property type="project" value="UniProtKB-UniRule"/>
</dbReference>
<keyword evidence="7 16" id="KW-0963">Cytoplasm</keyword>
<evidence type="ECO:0000256" key="1">
    <source>
        <dbReference type="ARBA" id="ARBA00001206"/>
    </source>
</evidence>
<evidence type="ECO:0000256" key="3">
    <source>
        <dbReference type="ARBA" id="ARBA00004496"/>
    </source>
</evidence>
<dbReference type="InterPro" id="IPR043129">
    <property type="entry name" value="ATPase_NBD"/>
</dbReference>
<dbReference type="SUPFAM" id="SSF53067">
    <property type="entry name" value="Actin-like ATPase domain"/>
    <property type="match status" value="2"/>
</dbReference>
<dbReference type="NCBIfam" id="TIGR00671">
    <property type="entry name" value="baf"/>
    <property type="match status" value="1"/>
</dbReference>
<reference evidence="17 18" key="1">
    <citation type="submission" date="2017-01" db="EMBL/GenBank/DDBJ databases">
        <authorList>
            <person name="Erauso G."/>
        </authorList>
    </citation>
    <scope>NUCLEOTIDE SEQUENCE [LARGE SCALE GENOMIC DNA]</scope>
    <source>
        <strain evidence="17">MESINF1</strain>
    </source>
</reference>
<dbReference type="PANTHER" id="PTHR34265:SF1">
    <property type="entry name" value="TYPE III PANTOTHENATE KINASE"/>
    <property type="match status" value="1"/>
</dbReference>
<dbReference type="CDD" id="cd24015">
    <property type="entry name" value="ASKHA_NBD_PanK-III"/>
    <property type="match status" value="1"/>
</dbReference>
<dbReference type="Pfam" id="PF03309">
    <property type="entry name" value="Pan_kinase"/>
    <property type="match status" value="1"/>
</dbReference>
<keyword evidence="9 16" id="KW-0547">Nucleotide-binding</keyword>
<accession>A0A7Z7PRJ2</accession>
<evidence type="ECO:0000256" key="13">
    <source>
        <dbReference type="ARBA" id="ARBA00022993"/>
    </source>
</evidence>
<dbReference type="AlphaFoldDB" id="A0A7Z7PRJ2"/>
<evidence type="ECO:0000313" key="18">
    <source>
        <dbReference type="Proteomes" id="UP000250796"/>
    </source>
</evidence>
<evidence type="ECO:0000256" key="9">
    <source>
        <dbReference type="ARBA" id="ARBA00022741"/>
    </source>
</evidence>
<evidence type="ECO:0000256" key="12">
    <source>
        <dbReference type="ARBA" id="ARBA00022958"/>
    </source>
</evidence>
<keyword evidence="10 16" id="KW-0418">Kinase</keyword>
<evidence type="ECO:0000256" key="6">
    <source>
        <dbReference type="ARBA" id="ARBA00012102"/>
    </source>
</evidence>
<comment type="caution">
    <text evidence="16">Lacks conserved residue(s) required for the propagation of feature annotation.</text>
</comment>
<dbReference type="EC" id="2.7.1.33" evidence="6 16"/>
<evidence type="ECO:0000256" key="16">
    <source>
        <dbReference type="HAMAP-Rule" id="MF_01274"/>
    </source>
</evidence>
<name>A0A7Z7PRJ2_9BACT</name>
<dbReference type="InterPro" id="IPR004619">
    <property type="entry name" value="Type_III_PanK"/>
</dbReference>
<proteinExistence type="inferred from homology"/>
<dbReference type="GO" id="GO:0046872">
    <property type="term" value="F:metal ion binding"/>
    <property type="evidence" value="ECO:0007669"/>
    <property type="project" value="UniProtKB-KW"/>
</dbReference>
<evidence type="ECO:0000256" key="7">
    <source>
        <dbReference type="ARBA" id="ARBA00022490"/>
    </source>
</evidence>
<dbReference type="PANTHER" id="PTHR34265">
    <property type="entry name" value="TYPE III PANTOTHENATE KINASE"/>
    <property type="match status" value="1"/>
</dbReference>
<comment type="pathway">
    <text evidence="4 16">Cofactor biosynthesis; coenzyme A biosynthesis; CoA from (R)-pantothenate: step 1/5.</text>
</comment>
<keyword evidence="13 16" id="KW-0173">Coenzyme A biosynthesis</keyword>
<dbReference type="KEGG" id="minf:MESINF_2070"/>
<comment type="catalytic activity">
    <reaction evidence="1 16">
        <text>(R)-pantothenate + ATP = (R)-4'-phosphopantothenate + ADP + H(+)</text>
        <dbReference type="Rhea" id="RHEA:16373"/>
        <dbReference type="ChEBI" id="CHEBI:10986"/>
        <dbReference type="ChEBI" id="CHEBI:15378"/>
        <dbReference type="ChEBI" id="CHEBI:29032"/>
        <dbReference type="ChEBI" id="CHEBI:30616"/>
        <dbReference type="ChEBI" id="CHEBI:456216"/>
        <dbReference type="EC" id="2.7.1.33"/>
    </reaction>
</comment>
<evidence type="ECO:0000256" key="2">
    <source>
        <dbReference type="ARBA" id="ARBA00001958"/>
    </source>
</evidence>
<dbReference type="UniPathway" id="UPA00241">
    <property type="reaction ID" value="UER00352"/>
</dbReference>
<organism evidence="17 18">
    <name type="scientific">Mesotoga infera</name>
    <dbReference type="NCBI Taxonomy" id="1236046"/>
    <lineage>
        <taxon>Bacteria</taxon>
        <taxon>Thermotogati</taxon>
        <taxon>Thermotogota</taxon>
        <taxon>Thermotogae</taxon>
        <taxon>Kosmotogales</taxon>
        <taxon>Kosmotogaceae</taxon>
        <taxon>Mesotoga</taxon>
    </lineage>
</organism>
<keyword evidence="8 16" id="KW-0808">Transferase</keyword>
<evidence type="ECO:0000256" key="14">
    <source>
        <dbReference type="ARBA" id="ARBA00038036"/>
    </source>
</evidence>
<feature type="binding site" evidence="16">
    <location>
        <begin position="107"/>
        <end position="110"/>
    </location>
    <ligand>
        <name>substrate</name>
    </ligand>
</feature>
<evidence type="ECO:0000256" key="10">
    <source>
        <dbReference type="ARBA" id="ARBA00022777"/>
    </source>
</evidence>
<dbReference type="GO" id="GO:0015937">
    <property type="term" value="P:coenzyme A biosynthetic process"/>
    <property type="evidence" value="ECO:0007669"/>
    <property type="project" value="UniProtKB-UniRule"/>
</dbReference>
<feature type="active site" description="Proton acceptor" evidence="16">
    <location>
        <position position="109"/>
    </location>
</feature>
<dbReference type="RefSeq" id="WP_169699654.1">
    <property type="nucleotide sequence ID" value="NZ_LS974202.1"/>
</dbReference>
<dbReference type="GO" id="GO:0005524">
    <property type="term" value="F:ATP binding"/>
    <property type="evidence" value="ECO:0007669"/>
    <property type="project" value="UniProtKB-UniRule"/>
</dbReference>
<feature type="binding site" evidence="16">
    <location>
        <position position="129"/>
    </location>
    <ligand>
        <name>K(+)</name>
        <dbReference type="ChEBI" id="CHEBI:29103"/>
    </ligand>
</feature>
<feature type="binding site" evidence="16">
    <location>
        <position position="132"/>
    </location>
    <ligand>
        <name>ATP</name>
        <dbReference type="ChEBI" id="CHEBI:30616"/>
    </ligand>
</feature>
<comment type="similarity">
    <text evidence="14 16">Belongs to the type III pantothenate kinase family.</text>
</comment>
<sequence>MELLADIGNTTTVFGLQKGDLITSIWRLPSGRLETEDELFAILEDLLESKGSSIDKVDGLCVASVVPSLNRSIQYFAAKYLREPAVFLKPDRFVSLELKADNPGEIGADRLANVIGASVHYGANAVVIDVGTAITIDVLKENAFVGGSILPGPSTAMSALFSKTAKLPEVELFFEDHYLGTNTEDNIRIGIVNGTYFALAGIVENILKVFDGKVDVIGTGGNVEMFMVENGFITIKDPDLTLKGIKAYYDRVKESKKSTAG</sequence>
<dbReference type="NCBIfam" id="NF009848">
    <property type="entry name" value="PRK13318.1-6"/>
    <property type="match status" value="1"/>
</dbReference>
<protein>
    <recommendedName>
        <fullName evidence="15 16">Type III pantothenate kinase</fullName>
        <ecNumber evidence="6 16">2.7.1.33</ecNumber>
    </recommendedName>
    <alternativeName>
        <fullName evidence="16">PanK-III</fullName>
    </alternativeName>
    <alternativeName>
        <fullName evidence="16">Pantothenic acid kinase</fullName>
    </alternativeName>
</protein>
<evidence type="ECO:0000256" key="5">
    <source>
        <dbReference type="ARBA" id="ARBA00011738"/>
    </source>
</evidence>
<comment type="function">
    <text evidence="16">Catalyzes the phosphorylation of pantothenate (Pan), the first step in CoA biosynthesis.</text>
</comment>
<dbReference type="Proteomes" id="UP000250796">
    <property type="component" value="Chromosome MESINF"/>
</dbReference>
<comment type="cofactor">
    <cofactor evidence="16">
        <name>NH4(+)</name>
        <dbReference type="ChEBI" id="CHEBI:28938"/>
    </cofactor>
    <cofactor evidence="16">
        <name>K(+)</name>
        <dbReference type="ChEBI" id="CHEBI:29103"/>
    </cofactor>
    <text evidence="16">A monovalent cation. Ammonium or potassium.</text>
</comment>
<feature type="binding site" evidence="16">
    <location>
        <begin position="6"/>
        <end position="13"/>
    </location>
    <ligand>
        <name>ATP</name>
        <dbReference type="ChEBI" id="CHEBI:30616"/>
    </ligand>
</feature>
<gene>
    <name evidence="16 17" type="primary">coaX</name>
    <name evidence="17" type="ORF">MESINF_2070</name>
</gene>
<evidence type="ECO:0000256" key="4">
    <source>
        <dbReference type="ARBA" id="ARBA00005225"/>
    </source>
</evidence>
<keyword evidence="11 16" id="KW-0067">ATP-binding</keyword>
<keyword evidence="16" id="KW-0479">Metal-binding</keyword>
<evidence type="ECO:0000256" key="8">
    <source>
        <dbReference type="ARBA" id="ARBA00022679"/>
    </source>
</evidence>
<evidence type="ECO:0000256" key="11">
    <source>
        <dbReference type="ARBA" id="ARBA00022840"/>
    </source>
</evidence>
<evidence type="ECO:0000313" key="17">
    <source>
        <dbReference type="EMBL" id="SSC13510.1"/>
    </source>
</evidence>
<keyword evidence="18" id="KW-1185">Reference proteome</keyword>
<dbReference type="HAMAP" id="MF_01274">
    <property type="entry name" value="Pantothen_kinase_3"/>
    <property type="match status" value="1"/>
</dbReference>
<dbReference type="EMBL" id="LS974202">
    <property type="protein sequence ID" value="SSC13510.1"/>
    <property type="molecule type" value="Genomic_DNA"/>
</dbReference>
<comment type="subcellular location">
    <subcellularLocation>
        <location evidence="3 16">Cytoplasm</location>
    </subcellularLocation>
</comment>
<dbReference type="Gene3D" id="3.30.420.40">
    <property type="match status" value="2"/>
</dbReference>
<comment type="cofactor">
    <cofactor evidence="2">
        <name>K(+)</name>
        <dbReference type="ChEBI" id="CHEBI:29103"/>
    </cofactor>
</comment>
<comment type="subunit">
    <text evidence="5 16">Homodimer.</text>
</comment>
<keyword evidence="12 16" id="KW-0630">Potassium</keyword>
<dbReference type="GO" id="GO:0005737">
    <property type="term" value="C:cytoplasm"/>
    <property type="evidence" value="ECO:0007669"/>
    <property type="project" value="UniProtKB-SubCell"/>
</dbReference>
<evidence type="ECO:0000256" key="15">
    <source>
        <dbReference type="ARBA" id="ARBA00040883"/>
    </source>
</evidence>